<dbReference type="EMBL" id="LAZR01037882">
    <property type="protein sequence ID" value="KKL21020.1"/>
    <property type="molecule type" value="Genomic_DNA"/>
</dbReference>
<feature type="non-terminal residue" evidence="2">
    <location>
        <position position="176"/>
    </location>
</feature>
<protein>
    <recommendedName>
        <fullName evidence="1">IrrE N-terminal-like domain-containing protein</fullName>
    </recommendedName>
</protein>
<reference evidence="2" key="1">
    <citation type="journal article" date="2015" name="Nature">
        <title>Complex archaea that bridge the gap between prokaryotes and eukaryotes.</title>
        <authorList>
            <person name="Spang A."/>
            <person name="Saw J.H."/>
            <person name="Jorgensen S.L."/>
            <person name="Zaremba-Niedzwiedzka K."/>
            <person name="Martijn J."/>
            <person name="Lind A.E."/>
            <person name="van Eijk R."/>
            <person name="Schleper C."/>
            <person name="Guy L."/>
            <person name="Ettema T.J."/>
        </authorList>
    </citation>
    <scope>NUCLEOTIDE SEQUENCE</scope>
</reference>
<sequence length="176" mass="19880">MMDFQTRRRLTLKAAAQAEKVRVKCKQKQADPVDPITVAEERGCEVRFMSLPSLEGIYSPEPRSIIVLGSERHAGRRAFTCAHELGHHEFKHGMRVEELHTGGHESSNDVNEFLADMFAATLLMPKAGVLRALKTRNFDLKKIQPIQLFRLASFFGVGYGTLIEHMTWTLSLLTSQ</sequence>
<comment type="caution">
    <text evidence="2">The sequence shown here is derived from an EMBL/GenBank/DDBJ whole genome shotgun (WGS) entry which is preliminary data.</text>
</comment>
<dbReference type="InterPro" id="IPR010359">
    <property type="entry name" value="IrrE_HExxH"/>
</dbReference>
<dbReference type="Gene3D" id="1.10.10.2910">
    <property type="match status" value="1"/>
</dbReference>
<name>A0A0F9BGV6_9ZZZZ</name>
<dbReference type="PANTHER" id="PTHR43236:SF1">
    <property type="entry name" value="BLL7220 PROTEIN"/>
    <property type="match status" value="1"/>
</dbReference>
<proteinExistence type="predicted"/>
<organism evidence="2">
    <name type="scientific">marine sediment metagenome</name>
    <dbReference type="NCBI Taxonomy" id="412755"/>
    <lineage>
        <taxon>unclassified sequences</taxon>
        <taxon>metagenomes</taxon>
        <taxon>ecological metagenomes</taxon>
    </lineage>
</organism>
<evidence type="ECO:0000259" key="1">
    <source>
        <dbReference type="Pfam" id="PF06114"/>
    </source>
</evidence>
<dbReference type="InterPro" id="IPR052345">
    <property type="entry name" value="Rad_response_metalloprotease"/>
</dbReference>
<feature type="domain" description="IrrE N-terminal-like" evidence="1">
    <location>
        <begin position="39"/>
        <end position="162"/>
    </location>
</feature>
<evidence type="ECO:0000313" key="2">
    <source>
        <dbReference type="EMBL" id="KKL21020.1"/>
    </source>
</evidence>
<dbReference type="PANTHER" id="PTHR43236">
    <property type="entry name" value="ANTITOXIN HIGA1"/>
    <property type="match status" value="1"/>
</dbReference>
<dbReference type="Pfam" id="PF06114">
    <property type="entry name" value="Peptidase_M78"/>
    <property type="match status" value="1"/>
</dbReference>
<accession>A0A0F9BGV6</accession>
<dbReference type="AlphaFoldDB" id="A0A0F9BGV6"/>
<gene>
    <name evidence="2" type="ORF">LCGC14_2449670</name>
</gene>